<keyword evidence="4" id="KW-1185">Reference proteome</keyword>
<dbReference type="AlphaFoldDB" id="A0A1Y1ZSA6"/>
<dbReference type="Proteomes" id="UP000193144">
    <property type="component" value="Unassembled WGS sequence"/>
</dbReference>
<evidence type="ECO:0008006" key="5">
    <source>
        <dbReference type="Google" id="ProtNLM"/>
    </source>
</evidence>
<evidence type="ECO:0000256" key="2">
    <source>
        <dbReference type="SAM" id="SignalP"/>
    </source>
</evidence>
<keyword evidence="2" id="KW-0732">Signal</keyword>
<reference evidence="3 4" key="1">
    <citation type="submission" date="2016-07" db="EMBL/GenBank/DDBJ databases">
        <title>Pervasive Adenine N6-methylation of Active Genes in Fungi.</title>
        <authorList>
            <consortium name="DOE Joint Genome Institute"/>
            <person name="Mondo S.J."/>
            <person name="Dannebaum R.O."/>
            <person name="Kuo R.C."/>
            <person name="Labutti K."/>
            <person name="Haridas S."/>
            <person name="Kuo A."/>
            <person name="Salamov A."/>
            <person name="Ahrendt S.R."/>
            <person name="Lipzen A."/>
            <person name="Sullivan W."/>
            <person name="Andreopoulos W.B."/>
            <person name="Clum A."/>
            <person name="Lindquist E."/>
            <person name="Daum C."/>
            <person name="Ramamoorthy G.K."/>
            <person name="Gryganskyi A."/>
            <person name="Culley D."/>
            <person name="Magnuson J.K."/>
            <person name="James T.Y."/>
            <person name="O'Malley M.A."/>
            <person name="Stajich J.E."/>
            <person name="Spatafora J.W."/>
            <person name="Visel A."/>
            <person name="Grigoriev I.V."/>
        </authorList>
    </citation>
    <scope>NUCLEOTIDE SEQUENCE [LARGE SCALE GENOMIC DNA]</scope>
    <source>
        <strain evidence="3 4">CBS 115471</strain>
    </source>
</reference>
<proteinExistence type="predicted"/>
<dbReference type="EMBL" id="MCFA01000045">
    <property type="protein sequence ID" value="ORY13090.1"/>
    <property type="molecule type" value="Genomic_DNA"/>
</dbReference>
<feature type="region of interest" description="Disordered" evidence="1">
    <location>
        <begin position="280"/>
        <end position="309"/>
    </location>
</feature>
<comment type="caution">
    <text evidence="3">The sequence shown here is derived from an EMBL/GenBank/DDBJ whole genome shotgun (WGS) entry which is preliminary data.</text>
</comment>
<feature type="chain" id="PRO_5012033619" description="Secreted protein" evidence="2">
    <location>
        <begin position="16"/>
        <end position="309"/>
    </location>
</feature>
<accession>A0A1Y1ZSA6</accession>
<feature type="signal peptide" evidence="2">
    <location>
        <begin position="1"/>
        <end position="15"/>
    </location>
</feature>
<sequence>MFLFLHLSKVLPILANRTRAILAAVSRIASEETRMAFRGPSLWPPRQLLPMFLLEQLHLVLCQSSEYAYTRLYTMVICLTGPMGSHFEEAHERRLAACCTSVTRSPSRRAHVHTMAASRMRAEALSSVSSFDRPQQCPCPKVRCSLARATALFARFVRYRDWSSSHLPHLLHLAGRYHVKISSPQSHVHGIHGWLRLKEDTRRENSIEEMGLVGDRELSKHTPLWACPYIVDSRAVPMRSKKRPALLLCMKQRRVSQWRGHERRGLAVVAARVSLWSGVQVGKRPPERQTSRRMRAQQPARCASPARRA</sequence>
<name>A0A1Y1ZSA6_9PLEO</name>
<evidence type="ECO:0000313" key="4">
    <source>
        <dbReference type="Proteomes" id="UP000193144"/>
    </source>
</evidence>
<organism evidence="3 4">
    <name type="scientific">Clohesyomyces aquaticus</name>
    <dbReference type="NCBI Taxonomy" id="1231657"/>
    <lineage>
        <taxon>Eukaryota</taxon>
        <taxon>Fungi</taxon>
        <taxon>Dikarya</taxon>
        <taxon>Ascomycota</taxon>
        <taxon>Pezizomycotina</taxon>
        <taxon>Dothideomycetes</taxon>
        <taxon>Pleosporomycetidae</taxon>
        <taxon>Pleosporales</taxon>
        <taxon>Lindgomycetaceae</taxon>
        <taxon>Clohesyomyces</taxon>
    </lineage>
</organism>
<gene>
    <name evidence="3" type="ORF">BCR34DRAFT_279949</name>
</gene>
<protein>
    <recommendedName>
        <fullName evidence="5">Secreted protein</fullName>
    </recommendedName>
</protein>
<evidence type="ECO:0000313" key="3">
    <source>
        <dbReference type="EMBL" id="ORY13090.1"/>
    </source>
</evidence>
<evidence type="ECO:0000256" key="1">
    <source>
        <dbReference type="SAM" id="MobiDB-lite"/>
    </source>
</evidence>